<evidence type="ECO:0000313" key="2">
    <source>
        <dbReference type="EMBL" id="CUI15614.1"/>
    </source>
</evidence>
<sequence length="686" mass="75674">MKHARKPDSPFTFLFLCVYVGTHRKRMTQAISSGFCHYCHHTEPLASLDELSATQESLWQRPVLQLLDIQLFSSDEGCCNEPSRFYLALSDSRHCVWGIVPPGSALEASIQASDVECGCLMTIVDYVVVAAKCGKCVMVILDALHSSTSFSLMGEPVVNSKWMQLSNKSLVQQRSEAQAATAAAVAGRASARFPHKTFTNRFMREFLPENGVVMLDPMERWSVSGRVLWKSKLRRMDTNASNYGGQQQQHYPFQRHENEHDDDGAFRYVFDCVLVDGRGDAMKLVFYGCRRHFESVTQGKCVRVCDGLVKRGDNHEPICLNFQERSIVEPLSEEDDGRSIDGDQQVHGVPPDDISNSMPTKPTRLIGACAVPFLTVGDVVRNRGVGDLITVQGQVVATQPCVQIRTVRGNVDKMSITLRECAQRGSQAAPSSGPLLSIEVTLWDESARTCRAMPGELWCIRDATVRFFGSVKQLSTRASSELFQLPATFLDSWDPATVFAVPGKNDEHKKRTRTIEPVHLVDEEEDGGPRLEGAPFFFDVCHANNAETSFLLCRIYHIKLPLFYVACKSCGGQMKGMACLSCSSSTTELRFLLRMDITDGVDQLSGVVGFTSVAETLFGETTASFLNKIAADPTFGQRSIADLIGLPVLVKVAKSGTGVRHILELKHVDLAMTAIEVANAIASFGY</sequence>
<feature type="region of interest" description="Disordered" evidence="1">
    <location>
        <begin position="332"/>
        <end position="357"/>
    </location>
</feature>
<dbReference type="Gene3D" id="2.40.50.140">
    <property type="entry name" value="Nucleic acid-binding proteins"/>
    <property type="match status" value="4"/>
</dbReference>
<organism evidence="2 3">
    <name type="scientific">Bodo saltans</name>
    <name type="common">Flagellated protozoan</name>
    <dbReference type="NCBI Taxonomy" id="75058"/>
    <lineage>
        <taxon>Eukaryota</taxon>
        <taxon>Discoba</taxon>
        <taxon>Euglenozoa</taxon>
        <taxon>Kinetoplastea</taxon>
        <taxon>Metakinetoplastina</taxon>
        <taxon>Eubodonida</taxon>
        <taxon>Bodonidae</taxon>
        <taxon>Bodo</taxon>
    </lineage>
</organism>
<keyword evidence="3" id="KW-1185">Reference proteome</keyword>
<dbReference type="Proteomes" id="UP000051952">
    <property type="component" value="Unassembled WGS sequence"/>
</dbReference>
<protein>
    <submittedName>
        <fullName evidence="2">Replication factor-A protein 1-like, putative</fullName>
    </submittedName>
</protein>
<evidence type="ECO:0000256" key="1">
    <source>
        <dbReference type="SAM" id="MobiDB-lite"/>
    </source>
</evidence>
<proteinExistence type="predicted"/>
<name>A0A0S4KIT9_BODSA</name>
<dbReference type="OrthoDB" id="271963at2759"/>
<accession>A0A0S4KIT9</accession>
<dbReference type="SUPFAM" id="SSF50249">
    <property type="entry name" value="Nucleic acid-binding proteins"/>
    <property type="match status" value="2"/>
</dbReference>
<gene>
    <name evidence="2" type="ORF">BSAL_48690</name>
</gene>
<dbReference type="InterPro" id="IPR012340">
    <property type="entry name" value="NA-bd_OB-fold"/>
</dbReference>
<reference evidence="3" key="1">
    <citation type="submission" date="2015-09" db="EMBL/GenBank/DDBJ databases">
        <authorList>
            <consortium name="Pathogen Informatics"/>
        </authorList>
    </citation>
    <scope>NUCLEOTIDE SEQUENCE [LARGE SCALE GENOMIC DNA]</scope>
    <source>
        <strain evidence="3">Lake Konstanz</strain>
    </source>
</reference>
<dbReference type="EMBL" id="CYKH01002252">
    <property type="protein sequence ID" value="CUI15614.1"/>
    <property type="molecule type" value="Genomic_DNA"/>
</dbReference>
<dbReference type="OMA" id="QWPQPTL"/>
<evidence type="ECO:0000313" key="3">
    <source>
        <dbReference type="Proteomes" id="UP000051952"/>
    </source>
</evidence>
<dbReference type="AlphaFoldDB" id="A0A0S4KIT9"/>
<dbReference type="VEuPathDB" id="TriTrypDB:BSAL_48690"/>